<organism evidence="2 3">
    <name type="scientific">Chitinophaga ginsengisegetis</name>
    <dbReference type="NCBI Taxonomy" id="393003"/>
    <lineage>
        <taxon>Bacteria</taxon>
        <taxon>Pseudomonadati</taxon>
        <taxon>Bacteroidota</taxon>
        <taxon>Chitinophagia</taxon>
        <taxon>Chitinophagales</taxon>
        <taxon>Chitinophagaceae</taxon>
        <taxon>Chitinophaga</taxon>
    </lineage>
</organism>
<gene>
    <name evidence="2" type="ORF">SAMN05660461_3089</name>
</gene>
<dbReference type="Proteomes" id="UP000190166">
    <property type="component" value="Unassembled WGS sequence"/>
</dbReference>
<evidence type="ECO:0000313" key="3">
    <source>
        <dbReference type="Proteomes" id="UP000190166"/>
    </source>
</evidence>
<evidence type="ECO:0000259" key="1">
    <source>
        <dbReference type="Pfam" id="PF16405"/>
    </source>
</evidence>
<proteinExistence type="predicted"/>
<evidence type="ECO:0000313" key="2">
    <source>
        <dbReference type="EMBL" id="SKD05395.1"/>
    </source>
</evidence>
<dbReference type="Pfam" id="PF16405">
    <property type="entry name" value="DUF5013"/>
    <property type="match status" value="1"/>
</dbReference>
<dbReference type="EMBL" id="FUZZ01000002">
    <property type="protein sequence ID" value="SKD05395.1"/>
    <property type="molecule type" value="Genomic_DNA"/>
</dbReference>
<sequence>MYLKTGKMSEDFKHRIMESGWGGTANIINGKIYQTVTLPAGNYIFLVNCYT</sequence>
<reference evidence="2 3" key="1">
    <citation type="submission" date="2017-02" db="EMBL/GenBank/DDBJ databases">
        <authorList>
            <person name="Peterson S.W."/>
        </authorList>
    </citation>
    <scope>NUCLEOTIDE SEQUENCE [LARGE SCALE GENOMIC DNA]</scope>
    <source>
        <strain evidence="2 3">DSM 18108</strain>
    </source>
</reference>
<dbReference type="AlphaFoldDB" id="A0A1T5NY57"/>
<dbReference type="InterPro" id="IPR032181">
    <property type="entry name" value="DUF5013"/>
</dbReference>
<protein>
    <recommendedName>
        <fullName evidence="1">DUF5013 domain-containing protein</fullName>
    </recommendedName>
</protein>
<name>A0A1T5NY57_9BACT</name>
<feature type="domain" description="DUF5013" evidence="1">
    <location>
        <begin position="17"/>
        <end position="48"/>
    </location>
</feature>
<accession>A0A1T5NY57</accession>
<keyword evidence="3" id="KW-1185">Reference proteome</keyword>